<dbReference type="Proteomes" id="UP000001116">
    <property type="component" value="Chromosome"/>
</dbReference>
<keyword evidence="14" id="KW-1185">Reference proteome</keyword>
<evidence type="ECO:0000259" key="12">
    <source>
        <dbReference type="PROSITE" id="PS50885"/>
    </source>
</evidence>
<evidence type="ECO:0000256" key="1">
    <source>
        <dbReference type="ARBA" id="ARBA00000085"/>
    </source>
</evidence>
<evidence type="ECO:0000256" key="10">
    <source>
        <dbReference type="SAM" id="MobiDB-lite"/>
    </source>
</evidence>
<dbReference type="KEGG" id="kra:Krad_3848"/>
<evidence type="ECO:0000256" key="4">
    <source>
        <dbReference type="ARBA" id="ARBA00022553"/>
    </source>
</evidence>
<dbReference type="InterPro" id="IPR036890">
    <property type="entry name" value="HATPase_C_sf"/>
</dbReference>
<keyword evidence="8 11" id="KW-1133">Transmembrane helix</keyword>
<dbReference type="Pfam" id="PF02518">
    <property type="entry name" value="HATPase_c"/>
    <property type="match status" value="1"/>
</dbReference>
<comment type="subcellular location">
    <subcellularLocation>
        <location evidence="2">Membrane</location>
    </subcellularLocation>
</comment>
<dbReference type="STRING" id="266940.Krad_3848"/>
<evidence type="ECO:0000256" key="11">
    <source>
        <dbReference type="SAM" id="Phobius"/>
    </source>
</evidence>
<protein>
    <recommendedName>
        <fullName evidence="3">histidine kinase</fullName>
        <ecNumber evidence="3">2.7.13.3</ecNumber>
    </recommendedName>
</protein>
<dbReference type="HOGENOM" id="CLU_378025_0_0_11"/>
<evidence type="ECO:0000256" key="8">
    <source>
        <dbReference type="ARBA" id="ARBA00022989"/>
    </source>
</evidence>
<feature type="transmembrane region" description="Helical" evidence="11">
    <location>
        <begin position="198"/>
        <end position="219"/>
    </location>
</feature>
<dbReference type="AlphaFoldDB" id="A6WES2"/>
<dbReference type="CDD" id="cd06225">
    <property type="entry name" value="HAMP"/>
    <property type="match status" value="1"/>
</dbReference>
<feature type="domain" description="HAMP" evidence="12">
    <location>
        <begin position="220"/>
        <end position="290"/>
    </location>
</feature>
<evidence type="ECO:0000256" key="7">
    <source>
        <dbReference type="ARBA" id="ARBA00022777"/>
    </source>
</evidence>
<dbReference type="OrthoDB" id="3502710at2"/>
<dbReference type="Gene3D" id="6.10.340.10">
    <property type="match status" value="1"/>
</dbReference>
<dbReference type="Gene3D" id="3.30.565.10">
    <property type="entry name" value="Histidine kinase-like ATPase, C-terminal domain"/>
    <property type="match status" value="1"/>
</dbReference>
<dbReference type="GO" id="GO:0000160">
    <property type="term" value="P:phosphorelay signal transduction system"/>
    <property type="evidence" value="ECO:0007669"/>
    <property type="project" value="UniProtKB-KW"/>
</dbReference>
<dbReference type="RefSeq" id="WP_012086407.1">
    <property type="nucleotide sequence ID" value="NC_009664.2"/>
</dbReference>
<dbReference type="PROSITE" id="PS50885">
    <property type="entry name" value="HAMP"/>
    <property type="match status" value="1"/>
</dbReference>
<keyword evidence="11" id="KW-0472">Membrane</keyword>
<evidence type="ECO:0000313" key="13">
    <source>
        <dbReference type="EMBL" id="ABS05311.1"/>
    </source>
</evidence>
<dbReference type="EC" id="2.7.13.3" evidence="3"/>
<keyword evidence="9" id="KW-0902">Two-component regulatory system</keyword>
<sequence>MTFLLRRVRVGARFAIAFGVILALTLAMGAVAFLGSREQSKALQQAQDAAELVQYVTEQKYYDADIIGWQSGYALDTYRLGVDAALADDNVNRAGYLAVRSTLVAALQNAPLELMTAQERTLNAELIGLWDQFIDFDNRAVVAYRDGRTADAEKHLDEGGFPVYQAILAEMDRFEASVEDRNAAAQARAVRVAETAELLIVVFSVLAVVLVALMLLALIRTVVVPLRALTARAEEVASERLPEAIGQIRVLAADGTPPTLPAFEVSTKDELAALAVAFNHVQDSALDLAVEQHRNEVAAAEMLVNLGRRNQNLLTRTLAFLAELERAERDPQVLDKLFRLDHLSTRVRRNAESMLVLAGAEQTRTKSRPVPVAGVVRAALAEIEDYPRVDLTELDDATLHGSAAADVTHLLAELLENATAFSPSTTRVVVSGTPTVDGGYALSVTDSGVGMSPADVALANERIANAATSRPDSRLLGHHVVGLLADRWTMSVTLARGGSADAPVGVVATVALPAALVALGSRPAAAPAAAPVAAPVAAASAPEPELALVGAPARAEAVVEPVVEPVAPAAPAVEVAPAAPVVAVPAAPVAPAPVAAAPVAPAPVAPAPVAPAPVVPVPAVAPLTPSSPVSRTGGGVPSARVRGAQLADLGRDLGRTADAGTGPQVASPPADLPAVPTRVRGAQLPDTGDLTAATAATSRSAEDVRRGLSGLQSGVARARRDAADTTPSTPESE</sequence>
<dbReference type="SUPFAM" id="SSF55874">
    <property type="entry name" value="ATPase domain of HSP90 chaperone/DNA topoisomerase II/histidine kinase"/>
    <property type="match status" value="1"/>
</dbReference>
<name>A6WES2_KINRD</name>
<dbReference type="InterPro" id="IPR003594">
    <property type="entry name" value="HATPase_dom"/>
</dbReference>
<dbReference type="PANTHER" id="PTHR45436:SF5">
    <property type="entry name" value="SENSOR HISTIDINE KINASE TRCS"/>
    <property type="match status" value="1"/>
</dbReference>
<dbReference type="eggNOG" id="COG4251">
    <property type="taxonomic scope" value="Bacteria"/>
</dbReference>
<keyword evidence="7 13" id="KW-0418">Kinase</keyword>
<accession>A6WES2</accession>
<gene>
    <name evidence="13" type="ordered locus">Krad_3848</name>
</gene>
<dbReference type="InterPro" id="IPR050428">
    <property type="entry name" value="TCS_sensor_his_kinase"/>
</dbReference>
<evidence type="ECO:0000313" key="14">
    <source>
        <dbReference type="Proteomes" id="UP000001116"/>
    </source>
</evidence>
<dbReference type="InterPro" id="IPR003660">
    <property type="entry name" value="HAMP_dom"/>
</dbReference>
<evidence type="ECO:0000256" key="3">
    <source>
        <dbReference type="ARBA" id="ARBA00012438"/>
    </source>
</evidence>
<keyword evidence="6 11" id="KW-0812">Transmembrane</keyword>
<reference evidence="14" key="1">
    <citation type="journal article" date="2008" name="PLoS ONE">
        <title>Survival in nuclear waste, extreme resistance, and potential applications gleaned from the genome sequence of Kineococcus radiotolerans SRS30216.</title>
        <authorList>
            <person name="Bagwell C.E."/>
            <person name="Bhat S."/>
            <person name="Hawkins G.M."/>
            <person name="Smith B.W."/>
            <person name="Biswas T."/>
            <person name="Hoover T.R."/>
            <person name="Saunders E."/>
            <person name="Han C.S."/>
            <person name="Tsodikov O.V."/>
            <person name="Shimkets L.J."/>
        </authorList>
    </citation>
    <scope>NUCLEOTIDE SEQUENCE [LARGE SCALE GENOMIC DNA]</scope>
    <source>
        <strain evidence="14">ATCC BAA-149 / DSM 14245 / SRS30216</strain>
    </source>
</reference>
<dbReference type="EMBL" id="CP000750">
    <property type="protein sequence ID" value="ABS05311.1"/>
    <property type="molecule type" value="Genomic_DNA"/>
</dbReference>
<dbReference type="GO" id="GO:0004673">
    <property type="term" value="F:protein histidine kinase activity"/>
    <property type="evidence" value="ECO:0007669"/>
    <property type="project" value="UniProtKB-EC"/>
</dbReference>
<dbReference type="SMART" id="SM00304">
    <property type="entry name" value="HAMP"/>
    <property type="match status" value="1"/>
</dbReference>
<dbReference type="PANTHER" id="PTHR45436">
    <property type="entry name" value="SENSOR HISTIDINE KINASE YKOH"/>
    <property type="match status" value="1"/>
</dbReference>
<keyword evidence="4" id="KW-0597">Phosphoprotein</keyword>
<feature type="region of interest" description="Disordered" evidence="10">
    <location>
        <begin position="653"/>
        <end position="733"/>
    </location>
</feature>
<proteinExistence type="predicted"/>
<evidence type="ECO:0000256" key="2">
    <source>
        <dbReference type="ARBA" id="ARBA00004370"/>
    </source>
</evidence>
<dbReference type="GO" id="GO:0005886">
    <property type="term" value="C:plasma membrane"/>
    <property type="evidence" value="ECO:0007669"/>
    <property type="project" value="TreeGrafter"/>
</dbReference>
<dbReference type="Pfam" id="PF00672">
    <property type="entry name" value="HAMP"/>
    <property type="match status" value="1"/>
</dbReference>
<comment type="catalytic activity">
    <reaction evidence="1">
        <text>ATP + protein L-histidine = ADP + protein N-phospho-L-histidine.</text>
        <dbReference type="EC" id="2.7.13.3"/>
    </reaction>
</comment>
<evidence type="ECO:0000256" key="9">
    <source>
        <dbReference type="ARBA" id="ARBA00023012"/>
    </source>
</evidence>
<evidence type="ECO:0000256" key="6">
    <source>
        <dbReference type="ARBA" id="ARBA00022692"/>
    </source>
</evidence>
<feature type="transmembrane region" description="Helical" evidence="11">
    <location>
        <begin position="12"/>
        <end position="34"/>
    </location>
</feature>
<keyword evidence="5" id="KW-0808">Transferase</keyword>
<evidence type="ECO:0000256" key="5">
    <source>
        <dbReference type="ARBA" id="ARBA00022679"/>
    </source>
</evidence>
<organism evidence="13 14">
    <name type="scientific">Kineococcus radiotolerans (strain ATCC BAA-149 / DSM 14245 / SRS30216)</name>
    <dbReference type="NCBI Taxonomy" id="266940"/>
    <lineage>
        <taxon>Bacteria</taxon>
        <taxon>Bacillati</taxon>
        <taxon>Actinomycetota</taxon>
        <taxon>Actinomycetes</taxon>
        <taxon>Kineosporiales</taxon>
        <taxon>Kineosporiaceae</taxon>
        <taxon>Kineococcus</taxon>
    </lineage>
</organism>